<proteinExistence type="predicted"/>
<comment type="caution">
    <text evidence="2">The sequence shown here is derived from an EMBL/GenBank/DDBJ whole genome shotgun (WGS) entry which is preliminary data.</text>
</comment>
<evidence type="ECO:0000313" key="3">
    <source>
        <dbReference type="Proteomes" id="UP001295740"/>
    </source>
</evidence>
<sequence>MKKLQAALLGNSTIFLRDPTEISTGPVGEAPTPSKHSTISGLDQLIATAFGDS</sequence>
<evidence type="ECO:0000313" key="2">
    <source>
        <dbReference type="EMBL" id="CAJ2503621.1"/>
    </source>
</evidence>
<organism evidence="2 3">
    <name type="scientific">Anthostomella pinea</name>
    <dbReference type="NCBI Taxonomy" id="933095"/>
    <lineage>
        <taxon>Eukaryota</taxon>
        <taxon>Fungi</taxon>
        <taxon>Dikarya</taxon>
        <taxon>Ascomycota</taxon>
        <taxon>Pezizomycotina</taxon>
        <taxon>Sordariomycetes</taxon>
        <taxon>Xylariomycetidae</taxon>
        <taxon>Xylariales</taxon>
        <taxon>Xylariaceae</taxon>
        <taxon>Anthostomella</taxon>
    </lineage>
</organism>
<dbReference type="EMBL" id="CAUWAG010000006">
    <property type="protein sequence ID" value="CAJ2503621.1"/>
    <property type="molecule type" value="Genomic_DNA"/>
</dbReference>
<reference evidence="2" key="1">
    <citation type="submission" date="2023-10" db="EMBL/GenBank/DDBJ databases">
        <authorList>
            <person name="Hackl T."/>
        </authorList>
    </citation>
    <scope>NUCLEOTIDE SEQUENCE</scope>
</reference>
<evidence type="ECO:0000256" key="1">
    <source>
        <dbReference type="SAM" id="MobiDB-lite"/>
    </source>
</evidence>
<protein>
    <submittedName>
        <fullName evidence="2">Uu.00g110150.m01.CDS01</fullName>
    </submittedName>
</protein>
<dbReference type="Proteomes" id="UP001295740">
    <property type="component" value="Unassembled WGS sequence"/>
</dbReference>
<gene>
    <name evidence="2" type="ORF">KHLLAP_LOCUS4089</name>
</gene>
<keyword evidence="3" id="KW-1185">Reference proteome</keyword>
<feature type="region of interest" description="Disordered" evidence="1">
    <location>
        <begin position="19"/>
        <end position="38"/>
    </location>
</feature>
<dbReference type="AlphaFoldDB" id="A0AAI8V9P5"/>
<name>A0AAI8V9P5_9PEZI</name>
<accession>A0AAI8V9P5</accession>